<dbReference type="OrthoDB" id="180113at2157"/>
<dbReference type="Pfam" id="PF05336">
    <property type="entry name" value="rhaM"/>
    <property type="match status" value="1"/>
</dbReference>
<dbReference type="InterPro" id="IPR008000">
    <property type="entry name" value="Rham/fucose_mutarotase"/>
</dbReference>
<evidence type="ECO:0000313" key="2">
    <source>
        <dbReference type="Proteomes" id="UP000196084"/>
    </source>
</evidence>
<dbReference type="Proteomes" id="UP000196084">
    <property type="component" value="Unassembled WGS sequence"/>
</dbReference>
<dbReference type="SUPFAM" id="SSF54909">
    <property type="entry name" value="Dimeric alpha+beta barrel"/>
    <property type="match status" value="1"/>
</dbReference>
<dbReference type="Gene3D" id="3.30.70.100">
    <property type="match status" value="1"/>
</dbReference>
<comment type="caution">
    <text evidence="1">The sequence shown here is derived from an EMBL/GenBank/DDBJ whole genome shotgun (WGS) entry which is preliminary data.</text>
</comment>
<accession>A0A202EC11</accession>
<gene>
    <name evidence="1" type="ORF">B2G88_03075</name>
</gene>
<dbReference type="EMBL" id="MWPH01000001">
    <property type="protein sequence ID" value="OVE85813.1"/>
    <property type="molecule type" value="Genomic_DNA"/>
</dbReference>
<dbReference type="RefSeq" id="WP_087713936.1">
    <property type="nucleotide sequence ID" value="NZ_MWPH01000001.1"/>
</dbReference>
<organism evidence="1 2">
    <name type="scientific">Natronolimnobius baerhuensis</name>
    <dbReference type="NCBI Taxonomy" id="253108"/>
    <lineage>
        <taxon>Archaea</taxon>
        <taxon>Methanobacteriati</taxon>
        <taxon>Methanobacteriota</taxon>
        <taxon>Stenosarchaea group</taxon>
        <taxon>Halobacteria</taxon>
        <taxon>Halobacteriales</taxon>
        <taxon>Natrialbaceae</taxon>
        <taxon>Natronolimnobius</taxon>
    </lineage>
</organism>
<dbReference type="GO" id="GO:0016857">
    <property type="term" value="F:racemase and epimerase activity, acting on carbohydrates and derivatives"/>
    <property type="evidence" value="ECO:0007669"/>
    <property type="project" value="InterPro"/>
</dbReference>
<proteinExistence type="predicted"/>
<evidence type="ECO:0008006" key="3">
    <source>
        <dbReference type="Google" id="ProtNLM"/>
    </source>
</evidence>
<dbReference type="AlphaFoldDB" id="A0A202EC11"/>
<protein>
    <recommendedName>
        <fullName evidence="3">L-rhamnose mutarotase</fullName>
    </recommendedName>
</protein>
<name>A0A202EC11_9EURY</name>
<keyword evidence="2" id="KW-1185">Reference proteome</keyword>
<dbReference type="InterPro" id="IPR011008">
    <property type="entry name" value="Dimeric_a/b-barrel"/>
</dbReference>
<reference evidence="1 2" key="1">
    <citation type="submission" date="2017-02" db="EMBL/GenBank/DDBJ databases">
        <title>Natronthermophilus aegyptiacus gen. nov.,sp. nov., an aerobic, extremely halophilic alkalithermophilic archaeon isolated from the athalassohaline Wadi An Natrun, Egypt.</title>
        <authorList>
            <person name="Zhao B."/>
        </authorList>
    </citation>
    <scope>NUCLEOTIDE SEQUENCE [LARGE SCALE GENOMIC DNA]</scope>
    <source>
        <strain evidence="1 2">CGMCC 1.3597</strain>
    </source>
</reference>
<sequence length="101" mass="11608">MERIAFHLAIVDGQRDAYRETHENVHDALEAAYLESDAGIETYSVFERDGHVFGFLELEDPDALKEVMNESEAQADWDKVMDGILEPSEDGGWMDEVYRLR</sequence>
<evidence type="ECO:0000313" key="1">
    <source>
        <dbReference type="EMBL" id="OVE85813.1"/>
    </source>
</evidence>